<gene>
    <name evidence="1" type="ORF">S01H1_51155</name>
</gene>
<dbReference type="EMBL" id="BARS01033000">
    <property type="protein sequence ID" value="GAG20923.1"/>
    <property type="molecule type" value="Genomic_DNA"/>
</dbReference>
<accession>X0W8J5</accession>
<name>X0W8J5_9ZZZZ</name>
<sequence>ICREPVGTFIATEEMERFMSEFKNIKSEISDTGSLAKRADQIKVAVLEYMRLHGADAVDDDSQDKFILRNRAGRKIASYGKNKNGDFYFR</sequence>
<dbReference type="AlphaFoldDB" id="X0W8J5"/>
<feature type="non-terminal residue" evidence="1">
    <location>
        <position position="1"/>
    </location>
</feature>
<proteinExistence type="predicted"/>
<reference evidence="1" key="1">
    <citation type="journal article" date="2014" name="Front. Microbiol.">
        <title>High frequency of phylogenetically diverse reductive dehalogenase-homologous genes in deep subseafloor sedimentary metagenomes.</title>
        <authorList>
            <person name="Kawai M."/>
            <person name="Futagami T."/>
            <person name="Toyoda A."/>
            <person name="Takaki Y."/>
            <person name="Nishi S."/>
            <person name="Hori S."/>
            <person name="Arai W."/>
            <person name="Tsubouchi T."/>
            <person name="Morono Y."/>
            <person name="Uchiyama I."/>
            <person name="Ito T."/>
            <person name="Fujiyama A."/>
            <person name="Inagaki F."/>
            <person name="Takami H."/>
        </authorList>
    </citation>
    <scope>NUCLEOTIDE SEQUENCE</scope>
    <source>
        <strain evidence="1">Expedition CK06-06</strain>
    </source>
</reference>
<protein>
    <submittedName>
        <fullName evidence="1">Uncharacterized protein</fullName>
    </submittedName>
</protein>
<evidence type="ECO:0000313" key="1">
    <source>
        <dbReference type="EMBL" id="GAG20923.1"/>
    </source>
</evidence>
<organism evidence="1">
    <name type="scientific">marine sediment metagenome</name>
    <dbReference type="NCBI Taxonomy" id="412755"/>
    <lineage>
        <taxon>unclassified sequences</taxon>
        <taxon>metagenomes</taxon>
        <taxon>ecological metagenomes</taxon>
    </lineage>
</organism>
<comment type="caution">
    <text evidence="1">The sequence shown here is derived from an EMBL/GenBank/DDBJ whole genome shotgun (WGS) entry which is preliminary data.</text>
</comment>